<dbReference type="PANTHER" id="PTHR13800:SF12">
    <property type="entry name" value="TRANSIENT RECEPTOR POTENTIAL CATION CHANNEL SUBFAMILY M MEMBER-LIKE 2"/>
    <property type="match status" value="1"/>
</dbReference>
<keyword evidence="3" id="KW-0812">Transmembrane</keyword>
<keyword evidence="6" id="KW-0472">Membrane</keyword>
<dbReference type="GO" id="GO:0099604">
    <property type="term" value="F:ligand-gated calcium channel activity"/>
    <property type="evidence" value="ECO:0007669"/>
    <property type="project" value="TreeGrafter"/>
</dbReference>
<keyword evidence="4" id="KW-1133">Transmembrane helix</keyword>
<evidence type="ECO:0000256" key="1">
    <source>
        <dbReference type="ARBA" id="ARBA00004141"/>
    </source>
</evidence>
<organism evidence="10 11">
    <name type="scientific">Magallana gigas</name>
    <name type="common">Pacific oyster</name>
    <name type="synonym">Crassostrea gigas</name>
    <dbReference type="NCBI Taxonomy" id="29159"/>
    <lineage>
        <taxon>Eukaryota</taxon>
        <taxon>Metazoa</taxon>
        <taxon>Spiralia</taxon>
        <taxon>Lophotrochozoa</taxon>
        <taxon>Mollusca</taxon>
        <taxon>Bivalvia</taxon>
        <taxon>Autobranchia</taxon>
        <taxon>Pteriomorphia</taxon>
        <taxon>Ostreida</taxon>
        <taxon>Ostreoidea</taxon>
        <taxon>Ostreidae</taxon>
        <taxon>Magallana</taxon>
    </lineage>
</organism>
<protein>
    <recommendedName>
        <fullName evidence="12">TRPM SLOG domain-containing protein</fullName>
    </recommendedName>
</protein>
<dbReference type="PANTHER" id="PTHR13800">
    <property type="entry name" value="TRANSIENT RECEPTOR POTENTIAL CATION CHANNEL, SUBFAMILY M, MEMBER 6"/>
    <property type="match status" value="1"/>
</dbReference>
<accession>A0A8W8NYF9</accession>
<dbReference type="Proteomes" id="UP000005408">
    <property type="component" value="Unassembled WGS sequence"/>
</dbReference>
<evidence type="ECO:0000313" key="10">
    <source>
        <dbReference type="EnsemblMetazoa" id="G7498.1:cds"/>
    </source>
</evidence>
<feature type="domain" description="TRPM-like" evidence="9">
    <location>
        <begin position="365"/>
        <end position="504"/>
    </location>
</feature>
<sequence>MSGTSFLTTEFQITQDLIGVESTWNEIKKAVKSTPTMVFSVIGDSENFVSKPWQTTVFQTALIEAARSGGDSWILYRGLENGVSKIISDAYRRYVNLKCSPKSGSPSLDDVERHIKLISFAGRRIQTAASKTMQNETKAGKTDMFLLDFEEFISRQKSVFNMPVPIAVIVCEGNIETIVHISDALDRKVPVIIIKGSGKAADLVSDYLDNPFALQTNVGTLLGIGFDKNINDLVAKYLQRIGQNRQLVGIFDLDKDDPLIFSSIVGETVVRSWYMEDISQEITNDKIQSNQENKNSLAFKFLLRTTINPTKETVYQLLEEFKQLSMPCALNEKHLGPTSLPLYFNVGLQLLEEMGLIQECGPVFLFEALKANRSDYVRVLLDQGVALDVKYLPELYDQVVICQDCVFKEDCPHLNSVLKQIKKEHRSFENTVNGESTDESMSKILSFSAANLAKRLCCTLLDYNAEELKTDGPSLDDNFSDILLWAILANRKELANIYWLNGKNQLNCLNSAVSI</sequence>
<dbReference type="AlphaFoldDB" id="A0A8W8NYF9"/>
<evidence type="ECO:0000256" key="6">
    <source>
        <dbReference type="ARBA" id="ARBA00023136"/>
    </source>
</evidence>
<dbReference type="EnsemblMetazoa" id="G7498.1">
    <property type="protein sequence ID" value="G7498.1:cds"/>
    <property type="gene ID" value="G7498"/>
</dbReference>
<evidence type="ECO:0000256" key="3">
    <source>
        <dbReference type="ARBA" id="ARBA00022692"/>
    </source>
</evidence>
<evidence type="ECO:0000259" key="8">
    <source>
        <dbReference type="Pfam" id="PF18139"/>
    </source>
</evidence>
<keyword evidence="2" id="KW-0813">Transport</keyword>
<evidence type="ECO:0000256" key="4">
    <source>
        <dbReference type="ARBA" id="ARBA00022989"/>
    </source>
</evidence>
<proteinExistence type="predicted"/>
<keyword evidence="7" id="KW-0407">Ion channel</keyword>
<comment type="subcellular location">
    <subcellularLocation>
        <location evidence="1">Membrane</location>
        <topology evidence="1">Multi-pass membrane protein</topology>
    </subcellularLocation>
</comment>
<keyword evidence="11" id="KW-1185">Reference proteome</keyword>
<dbReference type="InterPro" id="IPR057366">
    <property type="entry name" value="TRPM-like"/>
</dbReference>
<evidence type="ECO:0000256" key="2">
    <source>
        <dbReference type="ARBA" id="ARBA00022448"/>
    </source>
</evidence>
<reference evidence="10" key="1">
    <citation type="submission" date="2022-08" db="UniProtKB">
        <authorList>
            <consortium name="EnsemblMetazoa"/>
        </authorList>
    </citation>
    <scope>IDENTIFICATION</scope>
    <source>
        <strain evidence="10">05x7-T-G4-1.051#20</strain>
    </source>
</reference>
<name>A0A8W8NYF9_MAGGI</name>
<evidence type="ECO:0000256" key="5">
    <source>
        <dbReference type="ARBA" id="ARBA00023065"/>
    </source>
</evidence>
<evidence type="ECO:0008006" key="12">
    <source>
        <dbReference type="Google" id="ProtNLM"/>
    </source>
</evidence>
<evidence type="ECO:0000313" key="11">
    <source>
        <dbReference type="Proteomes" id="UP000005408"/>
    </source>
</evidence>
<dbReference type="GO" id="GO:0005886">
    <property type="term" value="C:plasma membrane"/>
    <property type="evidence" value="ECO:0007669"/>
    <property type="project" value="TreeGrafter"/>
</dbReference>
<dbReference type="InterPro" id="IPR050927">
    <property type="entry name" value="TRPM"/>
</dbReference>
<keyword evidence="5" id="KW-0406">Ion transport</keyword>
<evidence type="ECO:0000256" key="7">
    <source>
        <dbReference type="ARBA" id="ARBA00023303"/>
    </source>
</evidence>
<feature type="domain" description="TRPM SLOG" evidence="8">
    <location>
        <begin position="140"/>
        <end position="205"/>
    </location>
</feature>
<evidence type="ECO:0000259" key="9">
    <source>
        <dbReference type="Pfam" id="PF25508"/>
    </source>
</evidence>
<dbReference type="InterPro" id="IPR041491">
    <property type="entry name" value="TRPM_SLOG"/>
</dbReference>
<feature type="domain" description="TRPM SLOG" evidence="8">
    <location>
        <begin position="33"/>
        <end position="96"/>
    </location>
</feature>
<dbReference type="Pfam" id="PF18139">
    <property type="entry name" value="LSDAT_euk"/>
    <property type="match status" value="2"/>
</dbReference>
<dbReference type="Pfam" id="PF25508">
    <property type="entry name" value="TRPM2"/>
    <property type="match status" value="1"/>
</dbReference>